<accession>C1NAG5</accession>
<dbReference type="Pfam" id="PF04577">
    <property type="entry name" value="Glyco_transf_61"/>
    <property type="match status" value="1"/>
</dbReference>
<dbReference type="eggNOG" id="ENOG502SBHM">
    <property type="taxonomic scope" value="Eukaryota"/>
</dbReference>
<name>C1NAG5_MICPC</name>
<dbReference type="Proteomes" id="UP000001876">
    <property type="component" value="Unassembled WGS sequence"/>
</dbReference>
<dbReference type="KEGG" id="mpp:MICPUCDRAFT_66058"/>
<reference evidence="3 4" key="1">
    <citation type="journal article" date="2009" name="Science">
        <title>Green evolution and dynamic adaptations revealed by genomes of the marine picoeukaryotes Micromonas.</title>
        <authorList>
            <person name="Worden A.Z."/>
            <person name="Lee J.H."/>
            <person name="Mock T."/>
            <person name="Rouze P."/>
            <person name="Simmons M.P."/>
            <person name="Aerts A.L."/>
            <person name="Allen A.E."/>
            <person name="Cuvelier M.L."/>
            <person name="Derelle E."/>
            <person name="Everett M.V."/>
            <person name="Foulon E."/>
            <person name="Grimwood J."/>
            <person name="Gundlach H."/>
            <person name="Henrissat B."/>
            <person name="Napoli C."/>
            <person name="McDonald S.M."/>
            <person name="Parker M.S."/>
            <person name="Rombauts S."/>
            <person name="Salamov A."/>
            <person name="Von Dassow P."/>
            <person name="Badger J.H."/>
            <person name="Coutinho P.M."/>
            <person name="Demir E."/>
            <person name="Dubchak I."/>
            <person name="Gentemann C."/>
            <person name="Eikrem W."/>
            <person name="Gready J.E."/>
            <person name="John U."/>
            <person name="Lanier W."/>
            <person name="Lindquist E.A."/>
            <person name="Lucas S."/>
            <person name="Mayer K.F."/>
            <person name="Moreau H."/>
            <person name="Not F."/>
            <person name="Otillar R."/>
            <person name="Panaud O."/>
            <person name="Pangilinan J."/>
            <person name="Paulsen I."/>
            <person name="Piegu B."/>
            <person name="Poliakov A."/>
            <person name="Robbens S."/>
            <person name="Schmutz J."/>
            <person name="Toulza E."/>
            <person name="Wyss T."/>
            <person name="Zelensky A."/>
            <person name="Zhou K."/>
            <person name="Armbrust E.V."/>
            <person name="Bhattacharya D."/>
            <person name="Goodenough U.W."/>
            <person name="Van de Peer Y."/>
            <person name="Grigoriev I.V."/>
        </authorList>
    </citation>
    <scope>NUCLEOTIDE SEQUENCE [LARGE SCALE GENOMIC DNA]</scope>
    <source>
        <strain evidence="3 4">CCMP1545</strain>
    </source>
</reference>
<keyword evidence="1" id="KW-0732">Signal</keyword>
<gene>
    <name evidence="3" type="ORF">MICPUCDRAFT_66058</name>
</gene>
<feature type="domain" description="Glycosyltransferase 61 catalytic" evidence="2">
    <location>
        <begin position="216"/>
        <end position="318"/>
    </location>
</feature>
<sequence>MSRSRFQLLKLATCFLFVSLLSIPRLTQSFGREILPMLHSTIMTCDSNSCDISEACVANNRTLFVIGSASVPIVERALLSVRLRRNGSVALNVRALDISILTTSRRRSKAFLIERYVDNNCGHILGDEVWPAFRMMQKYAPNSDRLGHESDLYVDRPSRPRCDDYFDALVKNGEVFDLNLKTEVESRIICYDHVYFGMSGFSYVDEDLAYLSSPVFSADAKAFRNKFYMKYPSKEKENPDKLVIMEKRSGDHLTNIDNINELKLAAARTFKELDVLIACLEDYSVGNQVELMSRTKMLISLPGSDVMNAIFMQDDSTLLVYCRFVNGVKENSNEIRLWFRYLVHLRVFEFCSEFPDVRLEDNRNVWINVTRLNDTKYEQRLIPHGR</sequence>
<dbReference type="AlphaFoldDB" id="C1NAG5"/>
<dbReference type="OrthoDB" id="10656400at2759"/>
<dbReference type="InterPro" id="IPR049625">
    <property type="entry name" value="Glyco_transf_61_cat"/>
</dbReference>
<organism evidence="4">
    <name type="scientific">Micromonas pusilla (strain CCMP1545)</name>
    <name type="common">Picoplanktonic green alga</name>
    <dbReference type="NCBI Taxonomy" id="564608"/>
    <lineage>
        <taxon>Eukaryota</taxon>
        <taxon>Viridiplantae</taxon>
        <taxon>Chlorophyta</taxon>
        <taxon>Mamiellophyceae</taxon>
        <taxon>Mamiellales</taxon>
        <taxon>Mamiellaceae</taxon>
        <taxon>Micromonas</taxon>
    </lineage>
</organism>
<dbReference type="GeneID" id="9690396"/>
<feature type="signal peptide" evidence="1">
    <location>
        <begin position="1"/>
        <end position="29"/>
    </location>
</feature>
<dbReference type="GO" id="GO:0016757">
    <property type="term" value="F:glycosyltransferase activity"/>
    <property type="evidence" value="ECO:0007669"/>
    <property type="project" value="InterPro"/>
</dbReference>
<evidence type="ECO:0000313" key="3">
    <source>
        <dbReference type="EMBL" id="EEH50935.1"/>
    </source>
</evidence>
<protein>
    <submittedName>
        <fullName evidence="3">Predicted protein</fullName>
    </submittedName>
</protein>
<evidence type="ECO:0000313" key="4">
    <source>
        <dbReference type="Proteomes" id="UP000001876"/>
    </source>
</evidence>
<dbReference type="EMBL" id="GG663753">
    <property type="protein sequence ID" value="EEH50935.1"/>
    <property type="molecule type" value="Genomic_DNA"/>
</dbReference>
<evidence type="ECO:0000259" key="2">
    <source>
        <dbReference type="Pfam" id="PF04577"/>
    </source>
</evidence>
<proteinExistence type="predicted"/>
<feature type="chain" id="PRO_5002912415" evidence="1">
    <location>
        <begin position="30"/>
        <end position="386"/>
    </location>
</feature>
<keyword evidence="4" id="KW-1185">Reference proteome</keyword>
<dbReference type="RefSeq" id="XP_003064955.1">
    <property type="nucleotide sequence ID" value="XM_003064909.1"/>
</dbReference>
<evidence type="ECO:0000256" key="1">
    <source>
        <dbReference type="SAM" id="SignalP"/>
    </source>
</evidence>